<proteinExistence type="predicted"/>
<dbReference type="InterPro" id="IPR007554">
    <property type="entry name" value="Glycerophosphate_synth"/>
</dbReference>
<dbReference type="GO" id="GO:0047355">
    <property type="term" value="F:CDP-glycerol glycerophosphotransferase activity"/>
    <property type="evidence" value="ECO:0007669"/>
    <property type="project" value="InterPro"/>
</dbReference>
<accession>A0A6M3ZH37</accession>
<sequence>MYDLPAYRDCIRGFYFNFQQKTPGNLLQTSEELIDTVKELLHNPYIDHNYEDFYNKFCNLEEARLLKE</sequence>
<dbReference type="GO" id="GO:0016020">
    <property type="term" value="C:membrane"/>
    <property type="evidence" value="ECO:0007669"/>
    <property type="project" value="InterPro"/>
</dbReference>
<dbReference type="Gene3D" id="3.40.50.12580">
    <property type="match status" value="1"/>
</dbReference>
<dbReference type="AlphaFoldDB" id="A0A6M3ZH37"/>
<dbReference type="EMBL" id="CP052842">
    <property type="protein sequence ID" value="QJP90255.1"/>
    <property type="molecule type" value="Genomic_DNA"/>
</dbReference>
<protein>
    <submittedName>
        <fullName evidence="1">Uncharacterized protein</fullName>
    </submittedName>
</protein>
<gene>
    <name evidence="1" type="ORF">HIR78_20525</name>
</gene>
<dbReference type="InterPro" id="IPR043148">
    <property type="entry name" value="TagF_C"/>
</dbReference>
<reference evidence="1" key="1">
    <citation type="submission" date="2020-04" db="EMBL/GenBank/DDBJ databases">
        <title>Phage recombination drives evolution of spore-forming Bacilli.</title>
        <authorList>
            <person name="Dragos A."/>
            <person name="Kovacs A.T."/>
        </authorList>
    </citation>
    <scope>NUCLEOTIDE SEQUENCE</scope>
    <source>
        <strain evidence="1">168</strain>
    </source>
</reference>
<dbReference type="Pfam" id="PF04464">
    <property type="entry name" value="Glyphos_transf"/>
    <property type="match status" value="1"/>
</dbReference>
<evidence type="ECO:0000313" key="1">
    <source>
        <dbReference type="EMBL" id="QJP90255.1"/>
    </source>
</evidence>
<name>A0A6M3ZH37_BACSU</name>
<dbReference type="OrthoDB" id="9811865at2"/>
<organism evidence="1">
    <name type="scientific">Bacillus subtilis (strain 168)</name>
    <dbReference type="NCBI Taxonomy" id="224308"/>
    <lineage>
        <taxon>Bacteria</taxon>
        <taxon>Bacillati</taxon>
        <taxon>Bacillota</taxon>
        <taxon>Bacilli</taxon>
        <taxon>Bacillales</taxon>
        <taxon>Bacillaceae</taxon>
        <taxon>Bacillus</taxon>
    </lineage>
</organism>